<evidence type="ECO:0000256" key="4">
    <source>
        <dbReference type="ARBA" id="ARBA00022519"/>
    </source>
</evidence>
<comment type="similarity">
    <text evidence="9">Belongs to the binding-protein-dependent transport system permease family. LivHM subfamily.</text>
</comment>
<dbReference type="GO" id="GO:0015808">
    <property type="term" value="P:L-alanine transport"/>
    <property type="evidence" value="ECO:0007669"/>
    <property type="project" value="TreeGrafter"/>
</dbReference>
<evidence type="ECO:0000256" key="7">
    <source>
        <dbReference type="ARBA" id="ARBA00022989"/>
    </source>
</evidence>
<reference evidence="11" key="1">
    <citation type="submission" date="2019-08" db="EMBL/GenBank/DDBJ databases">
        <authorList>
            <person name="Kucharzyk K."/>
            <person name="Murdoch R.W."/>
            <person name="Higgins S."/>
            <person name="Loffler F."/>
        </authorList>
    </citation>
    <scope>NUCLEOTIDE SEQUENCE</scope>
</reference>
<evidence type="ECO:0000256" key="5">
    <source>
        <dbReference type="ARBA" id="ARBA00022692"/>
    </source>
</evidence>
<keyword evidence="5 10" id="KW-0812">Transmembrane</keyword>
<protein>
    <submittedName>
        <fullName evidence="11">High-affinity branched-chain amino acid transport system permease protein LivH</fullName>
    </submittedName>
</protein>
<evidence type="ECO:0000256" key="9">
    <source>
        <dbReference type="ARBA" id="ARBA00037998"/>
    </source>
</evidence>
<accession>A0A645JFB9</accession>
<dbReference type="GO" id="GO:0015192">
    <property type="term" value="F:L-phenylalanine transmembrane transporter activity"/>
    <property type="evidence" value="ECO:0007669"/>
    <property type="project" value="TreeGrafter"/>
</dbReference>
<dbReference type="GO" id="GO:0042941">
    <property type="term" value="P:D-alanine transmembrane transport"/>
    <property type="evidence" value="ECO:0007669"/>
    <property type="project" value="TreeGrafter"/>
</dbReference>
<dbReference type="GO" id="GO:1903806">
    <property type="term" value="P:L-isoleucine import across plasma membrane"/>
    <property type="evidence" value="ECO:0007669"/>
    <property type="project" value="TreeGrafter"/>
</dbReference>
<keyword evidence="8 10" id="KW-0472">Membrane</keyword>
<proteinExistence type="inferred from homology"/>
<evidence type="ECO:0000256" key="10">
    <source>
        <dbReference type="SAM" id="Phobius"/>
    </source>
</evidence>
<dbReference type="GO" id="GO:0005886">
    <property type="term" value="C:plasma membrane"/>
    <property type="evidence" value="ECO:0007669"/>
    <property type="project" value="UniProtKB-SubCell"/>
</dbReference>
<feature type="transmembrane region" description="Helical" evidence="10">
    <location>
        <begin position="99"/>
        <end position="118"/>
    </location>
</feature>
<keyword evidence="6" id="KW-0029">Amino-acid transport</keyword>
<dbReference type="GO" id="GO:0005304">
    <property type="term" value="F:L-valine transmembrane transporter activity"/>
    <property type="evidence" value="ECO:0007669"/>
    <property type="project" value="TreeGrafter"/>
</dbReference>
<comment type="caution">
    <text evidence="11">The sequence shown here is derived from an EMBL/GenBank/DDBJ whole genome shotgun (WGS) entry which is preliminary data.</text>
</comment>
<feature type="transmembrane region" description="Helical" evidence="10">
    <location>
        <begin position="56"/>
        <end position="79"/>
    </location>
</feature>
<sequence>MRAVSEDSEAAVLMGISVDKTVSITFALGSAMAAAAGVMIGVYYNTVNPLMGIIPGLKAFVAAVLGGIGIIPGAMVGGLVMGVLETMVSGYGNSMYRDAVAFGVLILILLVKPTGLFGKNTGEKV</sequence>
<organism evidence="11">
    <name type="scientific">bioreactor metagenome</name>
    <dbReference type="NCBI Taxonomy" id="1076179"/>
    <lineage>
        <taxon>unclassified sequences</taxon>
        <taxon>metagenomes</taxon>
        <taxon>ecological metagenomes</taxon>
    </lineage>
</organism>
<feature type="transmembrane region" description="Helical" evidence="10">
    <location>
        <begin position="22"/>
        <end position="44"/>
    </location>
</feature>
<evidence type="ECO:0000256" key="3">
    <source>
        <dbReference type="ARBA" id="ARBA00022475"/>
    </source>
</evidence>
<dbReference type="GO" id="GO:0015190">
    <property type="term" value="F:L-leucine transmembrane transporter activity"/>
    <property type="evidence" value="ECO:0007669"/>
    <property type="project" value="TreeGrafter"/>
</dbReference>
<dbReference type="GO" id="GO:0015188">
    <property type="term" value="F:L-isoleucine transmembrane transporter activity"/>
    <property type="evidence" value="ECO:0007669"/>
    <property type="project" value="TreeGrafter"/>
</dbReference>
<keyword evidence="2" id="KW-0813">Transport</keyword>
<evidence type="ECO:0000313" key="11">
    <source>
        <dbReference type="EMBL" id="MPN61892.1"/>
    </source>
</evidence>
<dbReference type="EMBL" id="VSSQ01139159">
    <property type="protein sequence ID" value="MPN61892.1"/>
    <property type="molecule type" value="Genomic_DNA"/>
</dbReference>
<dbReference type="InterPro" id="IPR001851">
    <property type="entry name" value="ABC_transp_permease"/>
</dbReference>
<name>A0A645JFB9_9ZZZZ</name>
<evidence type="ECO:0000256" key="1">
    <source>
        <dbReference type="ARBA" id="ARBA00004651"/>
    </source>
</evidence>
<dbReference type="Pfam" id="PF02653">
    <property type="entry name" value="BPD_transp_2"/>
    <property type="match status" value="1"/>
</dbReference>
<gene>
    <name evidence="11" type="primary">livH_105</name>
    <name evidence="11" type="ORF">SDC9_209638</name>
</gene>
<comment type="subcellular location">
    <subcellularLocation>
        <location evidence="1">Cell membrane</location>
        <topology evidence="1">Multi-pass membrane protein</topology>
    </subcellularLocation>
</comment>
<evidence type="ECO:0000256" key="8">
    <source>
        <dbReference type="ARBA" id="ARBA00023136"/>
    </source>
</evidence>
<dbReference type="InterPro" id="IPR052157">
    <property type="entry name" value="BCAA_transport_permease"/>
</dbReference>
<dbReference type="PANTHER" id="PTHR11795:SF371">
    <property type="entry name" value="HIGH-AFFINITY BRANCHED-CHAIN AMINO ACID TRANSPORT SYSTEM PERMEASE PROTEIN LIVH"/>
    <property type="match status" value="1"/>
</dbReference>
<keyword evidence="7 10" id="KW-1133">Transmembrane helix</keyword>
<dbReference type="CDD" id="cd06582">
    <property type="entry name" value="TM_PBP1_LivH_like"/>
    <property type="match status" value="1"/>
</dbReference>
<keyword evidence="4" id="KW-0997">Cell inner membrane</keyword>
<dbReference type="AlphaFoldDB" id="A0A645JFB9"/>
<evidence type="ECO:0000256" key="6">
    <source>
        <dbReference type="ARBA" id="ARBA00022970"/>
    </source>
</evidence>
<evidence type="ECO:0000256" key="2">
    <source>
        <dbReference type="ARBA" id="ARBA00022448"/>
    </source>
</evidence>
<keyword evidence="3" id="KW-1003">Cell membrane</keyword>
<dbReference type="PANTHER" id="PTHR11795">
    <property type="entry name" value="BRANCHED-CHAIN AMINO ACID TRANSPORT SYSTEM PERMEASE PROTEIN LIVH"/>
    <property type="match status" value="1"/>
</dbReference>